<proteinExistence type="predicted"/>
<sequence>MRRKNSLTRKAGELPETDGRRALLTYIKGILASLNPTDRLIADCVLADPEKVISSSIAQLKDDCGASVGAIVAFCRRMGLTGFAEFKIALARDLAQSGLPGGQAQENGSLLEKVFQVHSQSLIETLQINPTAQFERIAQVIDKSRRVELFSIGLSYPVAHTAYCKFLLLGLQASAHFDSHIQLIAATQLEKGDVAIGISLSGTTRETVECLEVAKAKGATTICLTNAVKSPITAHSDYSLYATPSEIKYFQAPLASRVTQLALIDALFVFLALKHKTRTAAKLQQSGEELIKRRLE</sequence>
<dbReference type="Pfam" id="PF01418">
    <property type="entry name" value="HTH_6"/>
    <property type="match status" value="1"/>
</dbReference>
<evidence type="ECO:0000259" key="4">
    <source>
        <dbReference type="PROSITE" id="PS51071"/>
    </source>
</evidence>
<feature type="domain" description="HTH rpiR-type" evidence="4">
    <location>
        <begin position="21"/>
        <end position="97"/>
    </location>
</feature>
<protein>
    <submittedName>
        <fullName evidence="6">MurR/RpiR family transcriptional regulator</fullName>
    </submittedName>
</protein>
<dbReference type="Gene3D" id="1.10.10.10">
    <property type="entry name" value="Winged helix-like DNA-binding domain superfamily/Winged helix DNA-binding domain"/>
    <property type="match status" value="1"/>
</dbReference>
<keyword evidence="7" id="KW-1185">Reference proteome</keyword>
<evidence type="ECO:0000256" key="3">
    <source>
        <dbReference type="ARBA" id="ARBA00023163"/>
    </source>
</evidence>
<gene>
    <name evidence="6" type="ORF">JM946_23140</name>
</gene>
<dbReference type="PANTHER" id="PTHR30514">
    <property type="entry name" value="GLUCOKINASE"/>
    <property type="match status" value="1"/>
</dbReference>
<dbReference type="InterPro" id="IPR046348">
    <property type="entry name" value="SIS_dom_sf"/>
</dbReference>
<dbReference type="PROSITE" id="PS51071">
    <property type="entry name" value="HTH_RPIR"/>
    <property type="match status" value="1"/>
</dbReference>
<evidence type="ECO:0000313" key="6">
    <source>
        <dbReference type="EMBL" id="MBM0107649.1"/>
    </source>
</evidence>
<keyword evidence="2" id="KW-0238">DNA-binding</keyword>
<dbReference type="Pfam" id="PF01380">
    <property type="entry name" value="SIS"/>
    <property type="match status" value="1"/>
</dbReference>
<dbReference type="InterPro" id="IPR000281">
    <property type="entry name" value="HTH_RpiR"/>
</dbReference>
<name>A0ABS1X348_9GAMM</name>
<dbReference type="InterPro" id="IPR047640">
    <property type="entry name" value="RpiR-like"/>
</dbReference>
<dbReference type="EMBL" id="JAEVLS010000005">
    <property type="protein sequence ID" value="MBM0107649.1"/>
    <property type="molecule type" value="Genomic_DNA"/>
</dbReference>
<dbReference type="InterPro" id="IPR009057">
    <property type="entry name" value="Homeodomain-like_sf"/>
</dbReference>
<evidence type="ECO:0000259" key="5">
    <source>
        <dbReference type="PROSITE" id="PS51464"/>
    </source>
</evidence>
<keyword evidence="1" id="KW-0805">Transcription regulation</keyword>
<dbReference type="InterPro" id="IPR035472">
    <property type="entry name" value="RpiR-like_SIS"/>
</dbReference>
<dbReference type="CDD" id="cd05013">
    <property type="entry name" value="SIS_RpiR"/>
    <property type="match status" value="1"/>
</dbReference>
<evidence type="ECO:0000256" key="2">
    <source>
        <dbReference type="ARBA" id="ARBA00023125"/>
    </source>
</evidence>
<dbReference type="PANTHER" id="PTHR30514:SF1">
    <property type="entry name" value="HTH-TYPE TRANSCRIPTIONAL REGULATOR HEXR-RELATED"/>
    <property type="match status" value="1"/>
</dbReference>
<organism evidence="6 7">
    <name type="scientific">Steroidobacter gossypii</name>
    <dbReference type="NCBI Taxonomy" id="2805490"/>
    <lineage>
        <taxon>Bacteria</taxon>
        <taxon>Pseudomonadati</taxon>
        <taxon>Pseudomonadota</taxon>
        <taxon>Gammaproteobacteria</taxon>
        <taxon>Steroidobacterales</taxon>
        <taxon>Steroidobacteraceae</taxon>
        <taxon>Steroidobacter</taxon>
    </lineage>
</organism>
<dbReference type="InterPro" id="IPR001347">
    <property type="entry name" value="SIS_dom"/>
</dbReference>
<accession>A0ABS1X348</accession>
<keyword evidence="3" id="KW-0804">Transcription</keyword>
<dbReference type="SUPFAM" id="SSF46689">
    <property type="entry name" value="Homeodomain-like"/>
    <property type="match status" value="1"/>
</dbReference>
<dbReference type="RefSeq" id="WP_203169748.1">
    <property type="nucleotide sequence ID" value="NZ_JAEVLS010000005.1"/>
</dbReference>
<dbReference type="Proteomes" id="UP000661077">
    <property type="component" value="Unassembled WGS sequence"/>
</dbReference>
<evidence type="ECO:0000313" key="7">
    <source>
        <dbReference type="Proteomes" id="UP000661077"/>
    </source>
</evidence>
<comment type="caution">
    <text evidence="6">The sequence shown here is derived from an EMBL/GenBank/DDBJ whole genome shotgun (WGS) entry which is preliminary data.</text>
</comment>
<dbReference type="Gene3D" id="3.40.50.10490">
    <property type="entry name" value="Glucose-6-phosphate isomerase like protein, domain 1"/>
    <property type="match status" value="1"/>
</dbReference>
<dbReference type="SUPFAM" id="SSF53697">
    <property type="entry name" value="SIS domain"/>
    <property type="match status" value="1"/>
</dbReference>
<reference evidence="6 7" key="1">
    <citation type="journal article" date="2021" name="Int. J. Syst. Evol. Microbiol.">
        <title>Steroidobacter gossypii sp. nov., isolated from soil of cotton cropping field.</title>
        <authorList>
            <person name="Huang R."/>
            <person name="Yang S."/>
            <person name="Zhen C."/>
            <person name="Liu W."/>
        </authorList>
    </citation>
    <scope>NUCLEOTIDE SEQUENCE [LARGE SCALE GENOMIC DNA]</scope>
    <source>
        <strain evidence="6 7">S1-65</strain>
    </source>
</reference>
<feature type="domain" description="SIS" evidence="5">
    <location>
        <begin position="137"/>
        <end position="277"/>
    </location>
</feature>
<dbReference type="PROSITE" id="PS51464">
    <property type="entry name" value="SIS"/>
    <property type="match status" value="1"/>
</dbReference>
<evidence type="ECO:0000256" key="1">
    <source>
        <dbReference type="ARBA" id="ARBA00023015"/>
    </source>
</evidence>
<dbReference type="InterPro" id="IPR036388">
    <property type="entry name" value="WH-like_DNA-bd_sf"/>
</dbReference>